<dbReference type="Gene3D" id="1.20.1250.20">
    <property type="entry name" value="MFS general substrate transporter like domains"/>
    <property type="match status" value="1"/>
</dbReference>
<evidence type="ECO:0000256" key="4">
    <source>
        <dbReference type="ARBA" id="ARBA00023136"/>
    </source>
</evidence>
<feature type="transmembrane region" description="Helical" evidence="6">
    <location>
        <begin position="12"/>
        <end position="33"/>
    </location>
</feature>
<dbReference type="InterPro" id="IPR005829">
    <property type="entry name" value="Sugar_transporter_CS"/>
</dbReference>
<proteinExistence type="predicted"/>
<dbReference type="Pfam" id="PF00083">
    <property type="entry name" value="Sugar_tr"/>
    <property type="match status" value="1"/>
</dbReference>
<reference evidence="9" key="1">
    <citation type="submission" date="2025-08" db="UniProtKB">
        <authorList>
            <consortium name="RefSeq"/>
        </authorList>
    </citation>
    <scope>IDENTIFICATION</scope>
    <source>
        <tissue evidence="9">Whole Larva</tissue>
    </source>
</reference>
<evidence type="ECO:0000256" key="2">
    <source>
        <dbReference type="ARBA" id="ARBA00022692"/>
    </source>
</evidence>
<evidence type="ECO:0000256" key="5">
    <source>
        <dbReference type="SAM" id="MobiDB-lite"/>
    </source>
</evidence>
<name>A0ABM1N748_NICVS</name>
<keyword evidence="4 6" id="KW-0472">Membrane</keyword>
<sequence>MSKIFSPISVAWGYYTIFWIFTFTLGCITGCRCPRPKEKALRRSSFHAHSVIFAMGFQIKNTRYMQYVAALAATISISAGSMYISWSSPADKSLQPGESSLEDPIVGEELSWLKSIYLLAGLPISPLVAYLLDKIGRKWTLMLGGFFLFFPWFIIIFATKSWMVFLGRFLGGCGYGFVVNGCSIYNGEIADSDIRGKLGTSFNLMKLVGNMLVLGAGPFISYQALGAICAVVPVIFMVVFYFMPESPFYLVRCGKMEEAKSVLCRLSPQNMEDAEIEKKLLKISDIVKSDMENKMSFKEFITKKEYRKIIFIIFGVKTLQQMAGNAAIEGYMQHIIESTGSSISSEMSSIIFGAVQFPATILSSLVVDKMGRKPMLLISALICALALIGEGVYFFLQNYLMEDVTALSWLPTTGIVLFLVSSTFGVLNLPYVLLGELFPTNIKGIAVTTATFYGFLLAFIVTKIFEPIKQAWGFYTIFWIFAGFCIAGALFVLFFLPETKGKNFDEIQAKINYGKHWRDHMTSKNETETKKDNETNTKQEEKY</sequence>
<feature type="transmembrane region" description="Helical" evidence="6">
    <location>
        <begin position="220"/>
        <end position="242"/>
    </location>
</feature>
<feature type="transmembrane region" description="Helical" evidence="6">
    <location>
        <begin position="408"/>
        <end position="433"/>
    </location>
</feature>
<dbReference type="InterPro" id="IPR036259">
    <property type="entry name" value="MFS_trans_sf"/>
</dbReference>
<dbReference type="InterPro" id="IPR005828">
    <property type="entry name" value="MFS_sugar_transport-like"/>
</dbReference>
<evidence type="ECO:0000313" key="9">
    <source>
        <dbReference type="RefSeq" id="XP_017782648.1"/>
    </source>
</evidence>
<dbReference type="InterPro" id="IPR050549">
    <property type="entry name" value="MFS_Trehalose_Transporter"/>
</dbReference>
<keyword evidence="8" id="KW-1185">Reference proteome</keyword>
<keyword evidence="3 6" id="KW-1133">Transmembrane helix</keyword>
<dbReference type="PANTHER" id="PTHR48021">
    <property type="match status" value="1"/>
</dbReference>
<feature type="transmembrane region" description="Helical" evidence="6">
    <location>
        <begin position="64"/>
        <end position="86"/>
    </location>
</feature>
<dbReference type="Proteomes" id="UP000695000">
    <property type="component" value="Unplaced"/>
</dbReference>
<accession>A0ABM1N748</accession>
<dbReference type="GeneID" id="108566988"/>
<feature type="domain" description="Major facilitator superfamily (MFS) profile" evidence="7">
    <location>
        <begin position="65"/>
        <end position="500"/>
    </location>
</feature>
<feature type="transmembrane region" description="Helical" evidence="6">
    <location>
        <begin position="471"/>
        <end position="496"/>
    </location>
</feature>
<feature type="transmembrane region" description="Helical" evidence="6">
    <location>
        <begin position="139"/>
        <end position="159"/>
    </location>
</feature>
<evidence type="ECO:0000256" key="1">
    <source>
        <dbReference type="ARBA" id="ARBA00004141"/>
    </source>
</evidence>
<evidence type="ECO:0000256" key="3">
    <source>
        <dbReference type="ARBA" id="ARBA00022989"/>
    </source>
</evidence>
<feature type="transmembrane region" description="Helical" evidence="6">
    <location>
        <begin position="112"/>
        <end position="132"/>
    </location>
</feature>
<organism evidence="8 9">
    <name type="scientific">Nicrophorus vespilloides</name>
    <name type="common">Boreal carrion beetle</name>
    <dbReference type="NCBI Taxonomy" id="110193"/>
    <lineage>
        <taxon>Eukaryota</taxon>
        <taxon>Metazoa</taxon>
        <taxon>Ecdysozoa</taxon>
        <taxon>Arthropoda</taxon>
        <taxon>Hexapoda</taxon>
        <taxon>Insecta</taxon>
        <taxon>Pterygota</taxon>
        <taxon>Neoptera</taxon>
        <taxon>Endopterygota</taxon>
        <taxon>Coleoptera</taxon>
        <taxon>Polyphaga</taxon>
        <taxon>Staphyliniformia</taxon>
        <taxon>Silphidae</taxon>
        <taxon>Nicrophorinae</taxon>
        <taxon>Nicrophorus</taxon>
    </lineage>
</organism>
<dbReference type="InterPro" id="IPR020846">
    <property type="entry name" value="MFS_dom"/>
</dbReference>
<dbReference type="PANTHER" id="PTHR48021:SF1">
    <property type="entry name" value="GH07001P-RELATED"/>
    <property type="match status" value="1"/>
</dbReference>
<dbReference type="RefSeq" id="XP_017782648.1">
    <property type="nucleotide sequence ID" value="XM_017927159.1"/>
</dbReference>
<dbReference type="PROSITE" id="PS00216">
    <property type="entry name" value="SUGAR_TRANSPORT_1"/>
    <property type="match status" value="2"/>
</dbReference>
<evidence type="ECO:0000256" key="6">
    <source>
        <dbReference type="SAM" id="Phobius"/>
    </source>
</evidence>
<dbReference type="PROSITE" id="PS50850">
    <property type="entry name" value="MFS"/>
    <property type="match status" value="1"/>
</dbReference>
<protein>
    <submittedName>
        <fullName evidence="9">Facilitated trehalose transporter Tret1-like</fullName>
    </submittedName>
</protein>
<keyword evidence="2 6" id="KW-0812">Transmembrane</keyword>
<dbReference type="SUPFAM" id="SSF103473">
    <property type="entry name" value="MFS general substrate transporter"/>
    <property type="match status" value="1"/>
</dbReference>
<evidence type="ECO:0000313" key="8">
    <source>
        <dbReference type="Proteomes" id="UP000695000"/>
    </source>
</evidence>
<gene>
    <name evidence="9" type="primary">LOC108566988</name>
</gene>
<dbReference type="PROSITE" id="PS51257">
    <property type="entry name" value="PROKAR_LIPOPROTEIN"/>
    <property type="match status" value="1"/>
</dbReference>
<evidence type="ECO:0000259" key="7">
    <source>
        <dbReference type="PROSITE" id="PS50850"/>
    </source>
</evidence>
<feature type="transmembrane region" description="Helical" evidence="6">
    <location>
        <begin position="445"/>
        <end position="465"/>
    </location>
</feature>
<feature type="region of interest" description="Disordered" evidence="5">
    <location>
        <begin position="522"/>
        <end position="543"/>
    </location>
</feature>
<feature type="transmembrane region" description="Helical" evidence="6">
    <location>
        <begin position="374"/>
        <end position="396"/>
    </location>
</feature>
<comment type="subcellular location">
    <subcellularLocation>
        <location evidence="1">Membrane</location>
        <topology evidence="1">Multi-pass membrane protein</topology>
    </subcellularLocation>
</comment>